<evidence type="ECO:0000313" key="6">
    <source>
        <dbReference type="Proteomes" id="UP001206924"/>
    </source>
</evidence>
<dbReference type="PANTHER" id="PTHR44688">
    <property type="entry name" value="DNA-BINDING TRANSCRIPTIONAL ACTIVATOR DEVR_DOSR"/>
    <property type="match status" value="1"/>
</dbReference>
<evidence type="ECO:0000256" key="1">
    <source>
        <dbReference type="ARBA" id="ARBA00023015"/>
    </source>
</evidence>
<dbReference type="RefSeq" id="WP_255866195.1">
    <property type="nucleotide sequence ID" value="NZ_CP104263.1"/>
</dbReference>
<keyword evidence="1" id="KW-0805">Transcription regulation</keyword>
<keyword evidence="3" id="KW-0804">Transcription</keyword>
<dbReference type="Proteomes" id="UP001206924">
    <property type="component" value="Unassembled WGS sequence"/>
</dbReference>
<keyword evidence="2" id="KW-0238">DNA-binding</keyword>
<dbReference type="InterPro" id="IPR036388">
    <property type="entry name" value="WH-like_DNA-bd_sf"/>
</dbReference>
<feature type="domain" description="HTH luxR-type" evidence="4">
    <location>
        <begin position="843"/>
        <end position="908"/>
    </location>
</feature>
<dbReference type="Pfam" id="PF00196">
    <property type="entry name" value="GerE"/>
    <property type="match status" value="1"/>
</dbReference>
<dbReference type="PANTHER" id="PTHR44688:SF16">
    <property type="entry name" value="DNA-BINDING TRANSCRIPTIONAL ACTIVATOR DEVR_DOSR"/>
    <property type="match status" value="1"/>
</dbReference>
<dbReference type="PRINTS" id="PR00038">
    <property type="entry name" value="HTHLUXR"/>
</dbReference>
<dbReference type="InterPro" id="IPR016032">
    <property type="entry name" value="Sig_transdc_resp-reg_C-effctor"/>
</dbReference>
<name>A0ABT1NWU7_9MICC</name>
<dbReference type="InterPro" id="IPR041664">
    <property type="entry name" value="AAA_16"/>
</dbReference>
<dbReference type="Gene3D" id="3.40.50.300">
    <property type="entry name" value="P-loop containing nucleotide triphosphate hydrolases"/>
    <property type="match status" value="1"/>
</dbReference>
<comment type="caution">
    <text evidence="5">The sequence shown here is derived from an EMBL/GenBank/DDBJ whole genome shotgun (WGS) entry which is preliminary data.</text>
</comment>
<dbReference type="PROSITE" id="PS50043">
    <property type="entry name" value="HTH_LUXR_2"/>
    <property type="match status" value="1"/>
</dbReference>
<evidence type="ECO:0000313" key="5">
    <source>
        <dbReference type="EMBL" id="MCQ1951056.1"/>
    </source>
</evidence>
<dbReference type="SUPFAM" id="SSF52540">
    <property type="entry name" value="P-loop containing nucleoside triphosphate hydrolases"/>
    <property type="match status" value="1"/>
</dbReference>
<protein>
    <submittedName>
        <fullName evidence="5">LuxR C-terminal-related transcriptional regulator</fullName>
    </submittedName>
</protein>
<evidence type="ECO:0000256" key="2">
    <source>
        <dbReference type="ARBA" id="ARBA00023125"/>
    </source>
</evidence>
<reference evidence="5 6" key="1">
    <citation type="submission" date="2022-07" db="EMBL/GenBank/DDBJ databases">
        <title>Novel species in genus Arthrobacter.</title>
        <authorList>
            <person name="Liu Y."/>
        </authorList>
    </citation>
    <scope>NUCLEOTIDE SEQUENCE [LARGE SCALE GENOMIC DNA]</scope>
    <source>
        <strain evidence="6">zg-Y859</strain>
    </source>
</reference>
<dbReference type="PROSITE" id="PS00622">
    <property type="entry name" value="HTH_LUXR_1"/>
    <property type="match status" value="1"/>
</dbReference>
<gene>
    <name evidence="5" type="ORF">NNX28_14125</name>
</gene>
<dbReference type="InterPro" id="IPR027417">
    <property type="entry name" value="P-loop_NTPase"/>
</dbReference>
<organism evidence="5 6">
    <name type="scientific">Arthrobacter jinronghuae</name>
    <dbReference type="NCBI Taxonomy" id="2964609"/>
    <lineage>
        <taxon>Bacteria</taxon>
        <taxon>Bacillati</taxon>
        <taxon>Actinomycetota</taxon>
        <taxon>Actinomycetes</taxon>
        <taxon>Micrococcales</taxon>
        <taxon>Micrococcaceae</taxon>
        <taxon>Arthrobacter</taxon>
    </lineage>
</organism>
<dbReference type="CDD" id="cd06170">
    <property type="entry name" value="LuxR_C_like"/>
    <property type="match status" value="1"/>
</dbReference>
<dbReference type="SMART" id="SM00421">
    <property type="entry name" value="HTH_LUXR"/>
    <property type="match status" value="1"/>
</dbReference>
<dbReference type="SUPFAM" id="SSF46894">
    <property type="entry name" value="C-terminal effector domain of the bipartite response regulators"/>
    <property type="match status" value="1"/>
</dbReference>
<dbReference type="Pfam" id="PF13191">
    <property type="entry name" value="AAA_16"/>
    <property type="match status" value="1"/>
</dbReference>
<proteinExistence type="predicted"/>
<evidence type="ECO:0000256" key="3">
    <source>
        <dbReference type="ARBA" id="ARBA00023163"/>
    </source>
</evidence>
<sequence>MTHWGQGRQLFGRERELAEVTSRLLDPGLRGVVLLGAEGIGKSSLAELAAERLSSIMVPYYVCGSPVLSRMQYGILSTYLGSATAAEMESPLAVLRTVRAHFQRLTETSGMQTLLVVDNAQHIDEASAHLLTQLAMSGELRLMVISRARAPRIHELLSLARDGLLARVDLGPLSRHAVHEFCVSVLGGPVLQASSTLLSRMSGGNPLYVKELLSRAQRQQRLLEMNGAWYLGKEPDSCDTSLVDLVKGMLASRNPAERNVLETVALAERLPRSVLSAVSDDEAVRALLIDGILGILPDRDESVYLVQPLHEQIIRSLVPAARSAEIRARILGRYEPGSLLDTVQPAGLDTPLRYAEWALDCGERLSPEELLAAARAANGMGDAARGHRFAAAVHLPAFRKAAEVELAVSCAKQGSYARARTHLEALKTGPGEIGTWDQRSLQRAAFTSALMLRQSNADAEELNALAQRWTDVATGAAVREVASAGTPPGVSAGAGMLEAAALVLKGDYAEARTRLAAIAGDEEEPQSADDVERALIIHGLYAEVLGACGEVGPALQQAQAAANILADSAGRFRSYSGFVFVRHAFALLHGGRFTQLEQLIAKMHTGPQHLLTVLGGTMGVFEAALEIHRGRLQEGLQRLRPAVEALREHDPELMLPYALGLAGYASTVVGDGTPAAGFGTQVSAAGYPGPRHLWLTAQAYAAAAEASQSTEGPTSGRLAVLAAEARAAGLRSSEKDILELCLAVGDLTQVGRLAELTADFEGAEAQALHTYAAAVASGNPDRMVAAAEDAIGAQKYLVAVESIGHAIRFYGNHGNLRRQRALIQQLRRRREELAGVTVSYLSPSLHLVRLTRREHEIVALLLSGATTKDIAGHFTLSQRTVEGHVYRIYVKLGISRRADLESAYRALEPGPRSSSLL</sequence>
<dbReference type="EMBL" id="JANFLP010000014">
    <property type="protein sequence ID" value="MCQ1951056.1"/>
    <property type="molecule type" value="Genomic_DNA"/>
</dbReference>
<keyword evidence="6" id="KW-1185">Reference proteome</keyword>
<dbReference type="Gene3D" id="1.10.10.10">
    <property type="entry name" value="Winged helix-like DNA-binding domain superfamily/Winged helix DNA-binding domain"/>
    <property type="match status" value="1"/>
</dbReference>
<dbReference type="InterPro" id="IPR000792">
    <property type="entry name" value="Tscrpt_reg_LuxR_C"/>
</dbReference>
<evidence type="ECO:0000259" key="4">
    <source>
        <dbReference type="PROSITE" id="PS50043"/>
    </source>
</evidence>
<accession>A0ABT1NWU7</accession>